<keyword evidence="4" id="KW-1185">Reference proteome</keyword>
<organism evidence="3 4">
    <name type="scientific">Filimonas lacunae</name>
    <dbReference type="NCBI Taxonomy" id="477680"/>
    <lineage>
        <taxon>Bacteria</taxon>
        <taxon>Pseudomonadati</taxon>
        <taxon>Bacteroidota</taxon>
        <taxon>Chitinophagia</taxon>
        <taxon>Chitinophagales</taxon>
        <taxon>Chitinophagaceae</taxon>
        <taxon>Filimonas</taxon>
    </lineage>
</organism>
<dbReference type="Proteomes" id="UP000186917">
    <property type="component" value="Unassembled WGS sequence"/>
</dbReference>
<proteinExistence type="predicted"/>
<evidence type="ECO:0000313" key="3">
    <source>
        <dbReference type="EMBL" id="SIT03795.1"/>
    </source>
</evidence>
<protein>
    <submittedName>
        <fullName evidence="3">Uncharacterized protein</fullName>
    </submittedName>
</protein>
<dbReference type="STRING" id="477680.SAMN05421788_10355"/>
<name>A0A1N7NZK5_9BACT</name>
<feature type="transmembrane region" description="Helical" evidence="2">
    <location>
        <begin position="7"/>
        <end position="26"/>
    </location>
</feature>
<dbReference type="AlphaFoldDB" id="A0A1N7NZK5"/>
<dbReference type="OrthoDB" id="678854at2"/>
<evidence type="ECO:0000313" key="4">
    <source>
        <dbReference type="Proteomes" id="UP000186917"/>
    </source>
</evidence>
<evidence type="ECO:0000256" key="2">
    <source>
        <dbReference type="SAM" id="Phobius"/>
    </source>
</evidence>
<feature type="coiled-coil region" evidence="1">
    <location>
        <begin position="74"/>
        <end position="101"/>
    </location>
</feature>
<sequence>MERSIKIILFIIIGIVVINFIATIVGNSGIKEIRQDLLKARRSADSALTELQYSKNRLDSIKSDLVIFRSYVGRTQKTVELADLEKRLAEERDQAKLAEIRQRIHELRAGLDTTQLPDIETVYKTDH</sequence>
<keyword evidence="2" id="KW-0472">Membrane</keyword>
<keyword evidence="1" id="KW-0175">Coiled coil</keyword>
<dbReference type="RefSeq" id="WP_076378648.1">
    <property type="nucleotide sequence ID" value="NZ_AP017422.1"/>
</dbReference>
<dbReference type="EMBL" id="FTOR01000003">
    <property type="protein sequence ID" value="SIT03795.1"/>
    <property type="molecule type" value="Genomic_DNA"/>
</dbReference>
<keyword evidence="2" id="KW-0812">Transmembrane</keyword>
<evidence type="ECO:0000256" key="1">
    <source>
        <dbReference type="SAM" id="Coils"/>
    </source>
</evidence>
<keyword evidence="2" id="KW-1133">Transmembrane helix</keyword>
<gene>
    <name evidence="3" type="ORF">SAMN05421788_10355</name>
</gene>
<reference evidence="4" key="1">
    <citation type="submission" date="2017-01" db="EMBL/GenBank/DDBJ databases">
        <authorList>
            <person name="Varghese N."/>
            <person name="Submissions S."/>
        </authorList>
    </citation>
    <scope>NUCLEOTIDE SEQUENCE [LARGE SCALE GENOMIC DNA]</scope>
    <source>
        <strain evidence="4">DSM 21054</strain>
    </source>
</reference>
<accession>A0A1N7NZK5</accession>